<sequence>MNPALVAQFWAIAVLLTLTPGADWAYIMGAGVRAKSAAPSILGMLTAYALVIAAVALGVGTLVTQFPVVLTVLTVGGGAYLIWLGITALVKRAEPVGPHGEPIAGSAASQFLRGAGVSGINPKGLLLLLALLPQFTSPTGMPAAAQMLVLGAIHLADIAVIYTGVALLARRLLRSRPRALVIVGRLSGAMMVLIGVSLLVERFLQH</sequence>
<evidence type="ECO:0000313" key="7">
    <source>
        <dbReference type="EMBL" id="QNE36141.1"/>
    </source>
</evidence>
<evidence type="ECO:0000256" key="4">
    <source>
        <dbReference type="ARBA" id="ARBA00022989"/>
    </source>
</evidence>
<keyword evidence="5 6" id="KW-0472">Membrane</keyword>
<comment type="subcellular location">
    <subcellularLocation>
        <location evidence="1">Cell membrane</location>
        <topology evidence="1">Multi-pass membrane protein</topology>
    </subcellularLocation>
</comment>
<dbReference type="PANTHER" id="PTHR30086:SF20">
    <property type="entry name" value="ARGININE EXPORTER PROTEIN ARGO-RELATED"/>
    <property type="match status" value="1"/>
</dbReference>
<evidence type="ECO:0000256" key="3">
    <source>
        <dbReference type="ARBA" id="ARBA00022692"/>
    </source>
</evidence>
<dbReference type="AlphaFoldDB" id="A0A7G6YCC6"/>
<keyword evidence="2" id="KW-1003">Cell membrane</keyword>
<evidence type="ECO:0000256" key="5">
    <source>
        <dbReference type="ARBA" id="ARBA00023136"/>
    </source>
</evidence>
<dbReference type="RefSeq" id="WP_185275584.1">
    <property type="nucleotide sequence ID" value="NZ_CP043641.1"/>
</dbReference>
<evidence type="ECO:0000256" key="1">
    <source>
        <dbReference type="ARBA" id="ARBA00004651"/>
    </source>
</evidence>
<feature type="transmembrane region" description="Helical" evidence="6">
    <location>
        <begin position="180"/>
        <end position="200"/>
    </location>
</feature>
<dbReference type="KEGG" id="lse:F1C12_14135"/>
<dbReference type="PANTHER" id="PTHR30086">
    <property type="entry name" value="ARGININE EXPORTER PROTEIN ARGO"/>
    <property type="match status" value="1"/>
</dbReference>
<dbReference type="Proteomes" id="UP000515511">
    <property type="component" value="Chromosome"/>
</dbReference>
<gene>
    <name evidence="7" type="ORF">F1C12_14135</name>
</gene>
<feature type="transmembrane region" description="Helical" evidence="6">
    <location>
        <begin position="6"/>
        <end position="29"/>
    </location>
</feature>
<dbReference type="InterPro" id="IPR001123">
    <property type="entry name" value="LeuE-type"/>
</dbReference>
<evidence type="ECO:0000313" key="8">
    <source>
        <dbReference type="Proteomes" id="UP000515511"/>
    </source>
</evidence>
<organism evidence="7 8">
    <name type="scientific">Leifsonia shinshuensis</name>
    <dbReference type="NCBI Taxonomy" id="150026"/>
    <lineage>
        <taxon>Bacteria</taxon>
        <taxon>Bacillati</taxon>
        <taxon>Actinomycetota</taxon>
        <taxon>Actinomycetes</taxon>
        <taxon>Micrococcales</taxon>
        <taxon>Microbacteriaceae</taxon>
        <taxon>Leifsonia</taxon>
    </lineage>
</organism>
<feature type="transmembrane region" description="Helical" evidence="6">
    <location>
        <begin position="41"/>
        <end position="63"/>
    </location>
</feature>
<name>A0A7G6YCC6_9MICO</name>
<dbReference type="EMBL" id="CP043641">
    <property type="protein sequence ID" value="QNE36141.1"/>
    <property type="molecule type" value="Genomic_DNA"/>
</dbReference>
<evidence type="ECO:0000256" key="6">
    <source>
        <dbReference type="SAM" id="Phobius"/>
    </source>
</evidence>
<accession>A0A7G6YCC6</accession>
<dbReference type="GO" id="GO:0005886">
    <property type="term" value="C:plasma membrane"/>
    <property type="evidence" value="ECO:0007669"/>
    <property type="project" value="UniProtKB-SubCell"/>
</dbReference>
<evidence type="ECO:0000256" key="2">
    <source>
        <dbReference type="ARBA" id="ARBA00022475"/>
    </source>
</evidence>
<reference evidence="8" key="1">
    <citation type="submission" date="2019-09" db="EMBL/GenBank/DDBJ databases">
        <title>Antimicrobial potential of Antarctic Bacteria.</title>
        <authorList>
            <person name="Benaud N."/>
            <person name="Edwards R.J."/>
            <person name="Ferrari B.C."/>
        </authorList>
    </citation>
    <scope>NUCLEOTIDE SEQUENCE [LARGE SCALE GENOMIC DNA]</scope>
    <source>
        <strain evidence="8">INR9</strain>
    </source>
</reference>
<protein>
    <submittedName>
        <fullName evidence="7">LysE family translocator</fullName>
    </submittedName>
</protein>
<proteinExistence type="predicted"/>
<dbReference type="Pfam" id="PF01810">
    <property type="entry name" value="LysE"/>
    <property type="match status" value="1"/>
</dbReference>
<feature type="transmembrane region" description="Helical" evidence="6">
    <location>
        <begin position="69"/>
        <end position="90"/>
    </location>
</feature>
<feature type="transmembrane region" description="Helical" evidence="6">
    <location>
        <begin position="144"/>
        <end position="168"/>
    </location>
</feature>
<dbReference type="GO" id="GO:0015171">
    <property type="term" value="F:amino acid transmembrane transporter activity"/>
    <property type="evidence" value="ECO:0007669"/>
    <property type="project" value="TreeGrafter"/>
</dbReference>
<keyword evidence="3 6" id="KW-0812">Transmembrane</keyword>
<keyword evidence="4 6" id="KW-1133">Transmembrane helix</keyword>